<feature type="compositionally biased region" description="Basic and acidic residues" evidence="1">
    <location>
        <begin position="128"/>
        <end position="154"/>
    </location>
</feature>
<name>A0A840UZ27_9BACT</name>
<organism evidence="2 3">
    <name type="scientific">Haloferula luteola</name>
    <dbReference type="NCBI Taxonomy" id="595692"/>
    <lineage>
        <taxon>Bacteria</taxon>
        <taxon>Pseudomonadati</taxon>
        <taxon>Verrucomicrobiota</taxon>
        <taxon>Verrucomicrobiia</taxon>
        <taxon>Verrucomicrobiales</taxon>
        <taxon>Verrucomicrobiaceae</taxon>
        <taxon>Haloferula</taxon>
    </lineage>
</organism>
<dbReference type="RefSeq" id="WP_184017483.1">
    <property type="nucleotide sequence ID" value="NZ_JACHFD010000006.1"/>
</dbReference>
<comment type="caution">
    <text evidence="2">The sequence shown here is derived from an EMBL/GenBank/DDBJ whole genome shotgun (WGS) entry which is preliminary data.</text>
</comment>
<feature type="region of interest" description="Disordered" evidence="1">
    <location>
        <begin position="128"/>
        <end position="192"/>
    </location>
</feature>
<evidence type="ECO:0000313" key="2">
    <source>
        <dbReference type="EMBL" id="MBB5351377.1"/>
    </source>
</evidence>
<dbReference type="Proteomes" id="UP000557717">
    <property type="component" value="Unassembled WGS sequence"/>
</dbReference>
<dbReference type="AlphaFoldDB" id="A0A840UZ27"/>
<protein>
    <submittedName>
        <fullName evidence="2">Uncharacterized protein</fullName>
    </submittedName>
</protein>
<sequence>MKEAGEEVRRARLDLDKLVKAKKQEVRDKHIADAIERIEWDAPVSQRERTFGGELEAVIKGKRVLKSIIKDLKTTVAIINGRISKAKAILDEFEGVHGRELIMDRQSLETKTPDQVEAELRRRLDVKRAEDEKRKAQEEAAKARAEAEAAKAETVKQAQAPKMEGASVIAPSLDDSPFARKPKPQEASDADMDAASEWTVFESAVVMAFGPIKSAKANLKHPSNVERATKFASAVNAAWHAAKEGGAQ</sequence>
<dbReference type="EMBL" id="JACHFD010000006">
    <property type="protein sequence ID" value="MBB5351377.1"/>
    <property type="molecule type" value="Genomic_DNA"/>
</dbReference>
<evidence type="ECO:0000256" key="1">
    <source>
        <dbReference type="SAM" id="MobiDB-lite"/>
    </source>
</evidence>
<keyword evidence="3" id="KW-1185">Reference proteome</keyword>
<accession>A0A840UZ27</accession>
<proteinExistence type="predicted"/>
<reference evidence="2 3" key="1">
    <citation type="submission" date="2020-08" db="EMBL/GenBank/DDBJ databases">
        <title>Genomic Encyclopedia of Type Strains, Phase IV (KMG-IV): sequencing the most valuable type-strain genomes for metagenomic binning, comparative biology and taxonomic classification.</title>
        <authorList>
            <person name="Goeker M."/>
        </authorList>
    </citation>
    <scope>NUCLEOTIDE SEQUENCE [LARGE SCALE GENOMIC DNA]</scope>
    <source>
        <strain evidence="2 3">YC6886</strain>
    </source>
</reference>
<evidence type="ECO:0000313" key="3">
    <source>
        <dbReference type="Proteomes" id="UP000557717"/>
    </source>
</evidence>
<gene>
    <name evidence="2" type="ORF">HNR46_001613</name>
</gene>